<feature type="transmembrane region" description="Helical" evidence="13">
    <location>
        <begin position="54"/>
        <end position="72"/>
    </location>
</feature>
<dbReference type="EMBL" id="FUXP01000008">
    <property type="protein sequence ID" value="SKA13712.1"/>
    <property type="molecule type" value="Genomic_DNA"/>
</dbReference>
<protein>
    <submittedName>
        <fullName evidence="15">Cytochrome b561</fullName>
    </submittedName>
</protein>
<evidence type="ECO:0000256" key="6">
    <source>
        <dbReference type="ARBA" id="ARBA00022692"/>
    </source>
</evidence>
<comment type="cofactor">
    <cofactor evidence="1">
        <name>heme b</name>
        <dbReference type="ChEBI" id="CHEBI:60344"/>
    </cofactor>
</comment>
<keyword evidence="6 13" id="KW-0812">Transmembrane</keyword>
<evidence type="ECO:0000256" key="13">
    <source>
        <dbReference type="SAM" id="Phobius"/>
    </source>
</evidence>
<reference evidence="15 16" key="1">
    <citation type="submission" date="2017-02" db="EMBL/GenBank/DDBJ databases">
        <authorList>
            <person name="Peterson S.W."/>
        </authorList>
    </citation>
    <scope>NUCLEOTIDE SEQUENCE [LARGE SCALE GENOMIC DNA]</scope>
    <source>
        <strain evidence="15 16">DSM 21749</strain>
    </source>
</reference>
<dbReference type="Proteomes" id="UP000190061">
    <property type="component" value="Unassembled WGS sequence"/>
</dbReference>
<keyword evidence="11 13" id="KW-0472">Membrane</keyword>
<keyword evidence="8" id="KW-0249">Electron transport</keyword>
<dbReference type="GO" id="GO:0009055">
    <property type="term" value="F:electron transfer activity"/>
    <property type="evidence" value="ECO:0007669"/>
    <property type="project" value="InterPro"/>
</dbReference>
<keyword evidence="4" id="KW-1003">Cell membrane</keyword>
<feature type="transmembrane region" description="Helical" evidence="13">
    <location>
        <begin position="147"/>
        <end position="170"/>
    </location>
</feature>
<keyword evidence="5" id="KW-0349">Heme</keyword>
<feature type="transmembrane region" description="Helical" evidence="13">
    <location>
        <begin position="16"/>
        <end position="34"/>
    </location>
</feature>
<accession>A0A1T4RCD4</accession>
<comment type="similarity">
    <text evidence="12">Belongs to the cytochrome b561 family.</text>
</comment>
<dbReference type="InterPro" id="IPR011577">
    <property type="entry name" value="Cyt_b561_bac/Ni-Hgenase"/>
</dbReference>
<sequence>MSLKNPGDRWGPVSQLLHWLIVLLLVAVATIGLLLDSLPRSPSSFWVYDLHKSLGLTLLLLAALRLGWRWFAGAPRPLPGTPRWQARIASTTHALLYAMIFAMPLSGWLYDSANGLRPLRWFGVVRMPKLTSPDQDLAELAISAHEWLFWVLVLLVTAHVAAALYHHVFLQDATLRRMLPGRGRTSGDVP</sequence>
<dbReference type="SUPFAM" id="SSF81342">
    <property type="entry name" value="Transmembrane di-heme cytochromes"/>
    <property type="match status" value="1"/>
</dbReference>
<dbReference type="AlphaFoldDB" id="A0A1T4RCD4"/>
<evidence type="ECO:0000256" key="3">
    <source>
        <dbReference type="ARBA" id="ARBA00022448"/>
    </source>
</evidence>
<dbReference type="PANTHER" id="PTHR30529:SF7">
    <property type="entry name" value="CYTOCHROME B561 BACTERIAL_NI-HYDROGENASE DOMAIN-CONTAINING PROTEIN"/>
    <property type="match status" value="1"/>
</dbReference>
<keyword evidence="3" id="KW-0813">Transport</keyword>
<dbReference type="STRING" id="1122188.SAMN02745674_02088"/>
<organism evidence="15 16">
    <name type="scientific">Lysobacter spongiicola DSM 21749</name>
    <dbReference type="NCBI Taxonomy" id="1122188"/>
    <lineage>
        <taxon>Bacteria</taxon>
        <taxon>Pseudomonadati</taxon>
        <taxon>Pseudomonadota</taxon>
        <taxon>Gammaproteobacteria</taxon>
        <taxon>Lysobacterales</taxon>
        <taxon>Lysobacteraceae</taxon>
        <taxon>Novilysobacter</taxon>
    </lineage>
</organism>
<name>A0A1T4RCD4_9GAMM</name>
<evidence type="ECO:0000313" key="15">
    <source>
        <dbReference type="EMBL" id="SKA13712.1"/>
    </source>
</evidence>
<evidence type="ECO:0000256" key="8">
    <source>
        <dbReference type="ARBA" id="ARBA00022982"/>
    </source>
</evidence>
<evidence type="ECO:0000259" key="14">
    <source>
        <dbReference type="Pfam" id="PF01292"/>
    </source>
</evidence>
<keyword evidence="9 13" id="KW-1133">Transmembrane helix</keyword>
<feature type="transmembrane region" description="Helical" evidence="13">
    <location>
        <begin position="93"/>
        <end position="110"/>
    </location>
</feature>
<proteinExistence type="inferred from homology"/>
<dbReference type="GO" id="GO:0020037">
    <property type="term" value="F:heme binding"/>
    <property type="evidence" value="ECO:0007669"/>
    <property type="project" value="TreeGrafter"/>
</dbReference>
<evidence type="ECO:0000256" key="10">
    <source>
        <dbReference type="ARBA" id="ARBA00023004"/>
    </source>
</evidence>
<feature type="domain" description="Cytochrome b561 bacterial/Ni-hydrogenase" evidence="14">
    <location>
        <begin position="9"/>
        <end position="181"/>
    </location>
</feature>
<evidence type="ECO:0000313" key="16">
    <source>
        <dbReference type="Proteomes" id="UP000190061"/>
    </source>
</evidence>
<evidence type="ECO:0000256" key="11">
    <source>
        <dbReference type="ARBA" id="ARBA00023136"/>
    </source>
</evidence>
<evidence type="ECO:0000256" key="9">
    <source>
        <dbReference type="ARBA" id="ARBA00022989"/>
    </source>
</evidence>
<dbReference type="GO" id="GO:0005886">
    <property type="term" value="C:plasma membrane"/>
    <property type="evidence" value="ECO:0007669"/>
    <property type="project" value="UniProtKB-SubCell"/>
</dbReference>
<dbReference type="GO" id="GO:0022904">
    <property type="term" value="P:respiratory electron transport chain"/>
    <property type="evidence" value="ECO:0007669"/>
    <property type="project" value="InterPro"/>
</dbReference>
<keyword evidence="16" id="KW-1185">Reference proteome</keyword>
<evidence type="ECO:0000256" key="2">
    <source>
        <dbReference type="ARBA" id="ARBA00004651"/>
    </source>
</evidence>
<dbReference type="RefSeq" id="WP_078758659.1">
    <property type="nucleotide sequence ID" value="NZ_FUXP01000008.1"/>
</dbReference>
<evidence type="ECO:0000256" key="12">
    <source>
        <dbReference type="ARBA" id="ARBA00037975"/>
    </source>
</evidence>
<dbReference type="GO" id="GO:0046872">
    <property type="term" value="F:metal ion binding"/>
    <property type="evidence" value="ECO:0007669"/>
    <property type="project" value="UniProtKB-KW"/>
</dbReference>
<keyword evidence="10" id="KW-0408">Iron</keyword>
<evidence type="ECO:0000256" key="4">
    <source>
        <dbReference type="ARBA" id="ARBA00022475"/>
    </source>
</evidence>
<evidence type="ECO:0000256" key="7">
    <source>
        <dbReference type="ARBA" id="ARBA00022723"/>
    </source>
</evidence>
<dbReference type="InterPro" id="IPR016174">
    <property type="entry name" value="Di-haem_cyt_TM"/>
</dbReference>
<keyword evidence="7" id="KW-0479">Metal-binding</keyword>
<dbReference type="Gene3D" id="1.20.950.20">
    <property type="entry name" value="Transmembrane di-heme cytochromes, Chain C"/>
    <property type="match status" value="1"/>
</dbReference>
<dbReference type="InterPro" id="IPR052168">
    <property type="entry name" value="Cytochrome_b561_oxidase"/>
</dbReference>
<dbReference type="OrthoDB" id="8589936at2"/>
<evidence type="ECO:0000256" key="5">
    <source>
        <dbReference type="ARBA" id="ARBA00022617"/>
    </source>
</evidence>
<dbReference type="Pfam" id="PF01292">
    <property type="entry name" value="Ni_hydr_CYTB"/>
    <property type="match status" value="1"/>
</dbReference>
<gene>
    <name evidence="15" type="ORF">SAMN02745674_02088</name>
</gene>
<evidence type="ECO:0000256" key="1">
    <source>
        <dbReference type="ARBA" id="ARBA00001970"/>
    </source>
</evidence>
<dbReference type="PANTHER" id="PTHR30529">
    <property type="entry name" value="CYTOCHROME B561"/>
    <property type="match status" value="1"/>
</dbReference>
<comment type="subcellular location">
    <subcellularLocation>
        <location evidence="2">Cell membrane</location>
        <topology evidence="2">Multi-pass membrane protein</topology>
    </subcellularLocation>
</comment>